<evidence type="ECO:0000313" key="2">
    <source>
        <dbReference type="EMBL" id="OIW28168.1"/>
    </source>
</evidence>
<feature type="chain" id="PRO_5012792066" evidence="1">
    <location>
        <begin position="20"/>
        <end position="121"/>
    </location>
</feature>
<reference evidence="2 3" key="1">
    <citation type="submission" date="2016-10" db="EMBL/GenBank/DDBJ databases">
        <title>Draft genome sequence of Coniochaeta ligniaria NRRL30616, a lignocellulolytic fungus for bioabatement of inhibitors in plant biomass hydrolysates.</title>
        <authorList>
            <consortium name="DOE Joint Genome Institute"/>
            <person name="Jimenez D.J."/>
            <person name="Hector R.E."/>
            <person name="Riley R."/>
            <person name="Sun H."/>
            <person name="Grigoriev I.V."/>
            <person name="Van Elsas J.D."/>
            <person name="Nichols N.N."/>
        </authorList>
    </citation>
    <scope>NUCLEOTIDE SEQUENCE [LARGE SCALE GENOMIC DNA]</scope>
    <source>
        <strain evidence="2 3">NRRL 30616</strain>
    </source>
</reference>
<protein>
    <submittedName>
        <fullName evidence="2">Uncharacterized protein</fullName>
    </submittedName>
</protein>
<feature type="signal peptide" evidence="1">
    <location>
        <begin position="1"/>
        <end position="19"/>
    </location>
</feature>
<dbReference type="OrthoDB" id="4691160at2759"/>
<evidence type="ECO:0000313" key="3">
    <source>
        <dbReference type="Proteomes" id="UP000182658"/>
    </source>
</evidence>
<dbReference type="Proteomes" id="UP000182658">
    <property type="component" value="Unassembled WGS sequence"/>
</dbReference>
<accession>A0A1J7JEP2</accession>
<organism evidence="2 3">
    <name type="scientific">Coniochaeta ligniaria NRRL 30616</name>
    <dbReference type="NCBI Taxonomy" id="1408157"/>
    <lineage>
        <taxon>Eukaryota</taxon>
        <taxon>Fungi</taxon>
        <taxon>Dikarya</taxon>
        <taxon>Ascomycota</taxon>
        <taxon>Pezizomycotina</taxon>
        <taxon>Sordariomycetes</taxon>
        <taxon>Sordariomycetidae</taxon>
        <taxon>Coniochaetales</taxon>
        <taxon>Coniochaetaceae</taxon>
        <taxon>Coniochaeta</taxon>
    </lineage>
</organism>
<evidence type="ECO:0000256" key="1">
    <source>
        <dbReference type="SAM" id="SignalP"/>
    </source>
</evidence>
<gene>
    <name evidence="2" type="ORF">CONLIGDRAFT_716527</name>
</gene>
<keyword evidence="3" id="KW-1185">Reference proteome</keyword>
<name>A0A1J7JEP2_9PEZI</name>
<dbReference type="STRING" id="1408157.A0A1J7JEP2"/>
<dbReference type="EMBL" id="KV875099">
    <property type="protein sequence ID" value="OIW28168.1"/>
    <property type="molecule type" value="Genomic_DNA"/>
</dbReference>
<dbReference type="AlphaFoldDB" id="A0A1J7JEP2"/>
<keyword evidence="1" id="KW-0732">Signal</keyword>
<sequence>MHRSTILSALTVLLTGANAASIPRQDPHVVDFRTWGSSDCSEDNQGIWTFTQSDLTGCKSFSSYGVDVQSITLVDIDYANNHTLQVFYASDDCSTEGGNYYFPTPGECYGPEGGLKSFLLI</sequence>
<proteinExistence type="predicted"/>
<dbReference type="InParanoid" id="A0A1J7JEP2"/>